<dbReference type="InterPro" id="IPR005574">
    <property type="entry name" value="Rpb4/RPC9"/>
</dbReference>
<sequence length="284" mass="32310">MVTCIADPAEICSHDAAQVMQKPLGWGVRFEWSSWKKIKSRGRPVLGDSPWKFGNVKRPGRMEILNPNLIPLSAFETLELVREIKAKQERIEQELEDQRAIELNANQQPQQLPPQPNNNLDQLVKNILTHFEHPNHHLPQAKQSTQSILSLCESLRNRFGQVSGRANGLTKAERLQICDLAPTELVEIYLIIEECDSRFTEEEIQEIIDLVKQNLSTDRRTTHTLNHKPVNALQNGNTENDREAFDYEEEPNFNLGDIDDDDALVAEAREGGPPADQELDEVPD</sequence>
<dbReference type="InterPro" id="IPR010997">
    <property type="entry name" value="HRDC-like_sf"/>
</dbReference>
<gene>
    <name evidence="7" type="ORF">PGT21_031792</name>
</gene>
<dbReference type="InterPro" id="IPR038324">
    <property type="entry name" value="Rpb4/RPC9_sf"/>
</dbReference>
<dbReference type="Pfam" id="PF03874">
    <property type="entry name" value="RNA_pol_Rpb4"/>
    <property type="match status" value="1"/>
</dbReference>
<comment type="caution">
    <text evidence="7">The sequence shown here is derived from an EMBL/GenBank/DDBJ whole genome shotgun (WGS) entry which is preliminary data.</text>
</comment>
<dbReference type="EMBL" id="VSWC01000196">
    <property type="protein sequence ID" value="KAA1066503.1"/>
    <property type="molecule type" value="Genomic_DNA"/>
</dbReference>
<organism evidence="7 8">
    <name type="scientific">Puccinia graminis f. sp. tritici</name>
    <dbReference type="NCBI Taxonomy" id="56615"/>
    <lineage>
        <taxon>Eukaryota</taxon>
        <taxon>Fungi</taxon>
        <taxon>Dikarya</taxon>
        <taxon>Basidiomycota</taxon>
        <taxon>Pucciniomycotina</taxon>
        <taxon>Pucciniomycetes</taxon>
        <taxon>Pucciniales</taxon>
        <taxon>Pucciniaceae</taxon>
        <taxon>Puccinia</taxon>
    </lineage>
</organism>
<dbReference type="PANTHER" id="PTHR15561:SF0">
    <property type="entry name" value="DNA-DIRECTED RNA POLYMERASE III SUBUNIT RPC9"/>
    <property type="match status" value="1"/>
</dbReference>
<keyword evidence="8" id="KW-1185">Reference proteome</keyword>
<dbReference type="SUPFAM" id="SSF47819">
    <property type="entry name" value="HRDC-like"/>
    <property type="match status" value="1"/>
</dbReference>
<accession>A0A5B0LRL3</accession>
<dbReference type="GO" id="GO:0000166">
    <property type="term" value="F:nucleotide binding"/>
    <property type="evidence" value="ECO:0007669"/>
    <property type="project" value="InterPro"/>
</dbReference>
<proteinExistence type="inferred from homology"/>
<comment type="subcellular location">
    <subcellularLocation>
        <location evidence="1">Nucleus</location>
    </subcellularLocation>
</comment>
<evidence type="ECO:0000313" key="8">
    <source>
        <dbReference type="Proteomes" id="UP000324748"/>
    </source>
</evidence>
<reference evidence="7 8" key="1">
    <citation type="submission" date="2019-05" db="EMBL/GenBank/DDBJ databases">
        <title>Emergence of the Ug99 lineage of the wheat stem rust pathogen through somatic hybridization.</title>
        <authorList>
            <person name="Li F."/>
            <person name="Upadhyaya N.M."/>
            <person name="Sperschneider J."/>
            <person name="Matny O."/>
            <person name="Nguyen-Phuc H."/>
            <person name="Mago R."/>
            <person name="Raley C."/>
            <person name="Miller M.E."/>
            <person name="Silverstein K.A.T."/>
            <person name="Henningsen E."/>
            <person name="Hirsch C.D."/>
            <person name="Visser B."/>
            <person name="Pretorius Z.A."/>
            <person name="Steffenson B.J."/>
            <person name="Schwessinger B."/>
            <person name="Dodds P.N."/>
            <person name="Figueroa M."/>
        </authorList>
    </citation>
    <scope>NUCLEOTIDE SEQUENCE [LARGE SCALE GENOMIC DNA]</scope>
    <source>
        <strain evidence="7">21-0</strain>
    </source>
</reference>
<dbReference type="FunFam" id="1.20.1250.40:FF:000025">
    <property type="entry name" value="Uncharacterized protein"/>
    <property type="match status" value="1"/>
</dbReference>
<dbReference type="PANTHER" id="PTHR15561">
    <property type="entry name" value="CALCITONIN GENE-RELATED PEPTIDE-RECEPTOR COMPONENT PROTEIN"/>
    <property type="match status" value="1"/>
</dbReference>
<name>A0A5B0LRL3_PUCGR</name>
<dbReference type="Proteomes" id="UP000324748">
    <property type="component" value="Unassembled WGS sequence"/>
</dbReference>
<evidence type="ECO:0000256" key="1">
    <source>
        <dbReference type="ARBA" id="ARBA00004123"/>
    </source>
</evidence>
<dbReference type="Gene3D" id="1.20.1250.40">
    <property type="match status" value="1"/>
</dbReference>
<keyword evidence="5" id="KW-0804">Transcription</keyword>
<evidence type="ECO:0000313" key="7">
    <source>
        <dbReference type="EMBL" id="KAA1066503.1"/>
    </source>
</evidence>
<evidence type="ECO:0000256" key="4">
    <source>
        <dbReference type="ARBA" id="ARBA00022478"/>
    </source>
</evidence>
<evidence type="ECO:0000256" key="6">
    <source>
        <dbReference type="ARBA" id="ARBA00023242"/>
    </source>
</evidence>
<keyword evidence="4" id="KW-0240">DNA-directed RNA polymerase</keyword>
<dbReference type="GO" id="GO:0006384">
    <property type="term" value="P:transcription initiation at RNA polymerase III promoter"/>
    <property type="evidence" value="ECO:0007669"/>
    <property type="project" value="InterPro"/>
</dbReference>
<evidence type="ECO:0000256" key="3">
    <source>
        <dbReference type="ARBA" id="ARBA00016672"/>
    </source>
</evidence>
<evidence type="ECO:0000256" key="2">
    <source>
        <dbReference type="ARBA" id="ARBA00006898"/>
    </source>
</evidence>
<comment type="similarity">
    <text evidence="2">Belongs to the eukaryotic RPC9 RNA polymerase subunit family.</text>
</comment>
<dbReference type="InterPro" id="IPR038846">
    <property type="entry name" value="RPC9"/>
</dbReference>
<dbReference type="OrthoDB" id="1746530at2759"/>
<keyword evidence="6" id="KW-0539">Nucleus</keyword>
<protein>
    <recommendedName>
        <fullName evidence="3">DNA-directed RNA polymerase III subunit RPC9</fullName>
    </recommendedName>
</protein>
<dbReference type="GO" id="GO:0005666">
    <property type="term" value="C:RNA polymerase III complex"/>
    <property type="evidence" value="ECO:0007669"/>
    <property type="project" value="InterPro"/>
</dbReference>
<evidence type="ECO:0000256" key="5">
    <source>
        <dbReference type="ARBA" id="ARBA00023163"/>
    </source>
</evidence>
<dbReference type="AlphaFoldDB" id="A0A5B0LRL3"/>